<dbReference type="Gene3D" id="2.60.40.10">
    <property type="entry name" value="Immunoglobulins"/>
    <property type="match status" value="4"/>
</dbReference>
<dbReference type="Pfam" id="PF13855">
    <property type="entry name" value="LRR_8"/>
    <property type="match status" value="1"/>
</dbReference>
<feature type="domain" description="Ig-like" evidence="25">
    <location>
        <begin position="235"/>
        <end position="322"/>
    </location>
</feature>
<keyword evidence="23" id="KW-0175">Coiled coil</keyword>
<dbReference type="InterPro" id="IPR032675">
    <property type="entry name" value="LRR_dom_sf"/>
</dbReference>
<evidence type="ECO:0000259" key="25">
    <source>
        <dbReference type="PROSITE" id="PS50835"/>
    </source>
</evidence>
<dbReference type="PANTHER" id="PTHR11475:SF58">
    <property type="entry name" value="PEROXIDASIN"/>
    <property type="match status" value="1"/>
</dbReference>
<protein>
    <submittedName>
        <fullName evidence="26">Peroxidasin homolog</fullName>
    </submittedName>
</protein>
<dbReference type="PANTHER" id="PTHR11475">
    <property type="entry name" value="OXIDASE/PEROXIDASE"/>
    <property type="match status" value="1"/>
</dbReference>
<comment type="catalytic activity">
    <reaction evidence="20">
        <text>hypobromite + L-tyrosyl-[protein] + H(+) = 3-bromo-L-tyrosyl-[protein] + H2O</text>
        <dbReference type="Rhea" id="RHEA:69356"/>
        <dbReference type="Rhea" id="RHEA-COMP:10136"/>
        <dbReference type="Rhea" id="RHEA-COMP:17686"/>
        <dbReference type="ChEBI" id="CHEBI:15377"/>
        <dbReference type="ChEBI" id="CHEBI:15378"/>
        <dbReference type="ChEBI" id="CHEBI:29250"/>
        <dbReference type="ChEBI" id="CHEBI:46858"/>
        <dbReference type="ChEBI" id="CHEBI:183512"/>
    </reaction>
    <physiologicalReaction direction="left-to-right" evidence="20">
        <dbReference type="Rhea" id="RHEA:69357"/>
    </physiologicalReaction>
</comment>
<keyword evidence="4" id="KW-0575">Peroxidase</keyword>
<evidence type="ECO:0000256" key="21">
    <source>
        <dbReference type="ARBA" id="ARBA00061342"/>
    </source>
</evidence>
<keyword evidence="7 22" id="KW-0479">Metal-binding</keyword>
<accession>A0A8D8U406</accession>
<organism evidence="26">
    <name type="scientific">Cacopsylla melanoneura</name>
    <dbReference type="NCBI Taxonomy" id="428564"/>
    <lineage>
        <taxon>Eukaryota</taxon>
        <taxon>Metazoa</taxon>
        <taxon>Ecdysozoa</taxon>
        <taxon>Arthropoda</taxon>
        <taxon>Hexapoda</taxon>
        <taxon>Insecta</taxon>
        <taxon>Pterygota</taxon>
        <taxon>Neoptera</taxon>
        <taxon>Paraneoptera</taxon>
        <taxon>Hemiptera</taxon>
        <taxon>Sternorrhyncha</taxon>
        <taxon>Psylloidea</taxon>
        <taxon>Psyllidae</taxon>
        <taxon>Psyllinae</taxon>
        <taxon>Cacopsylla</taxon>
    </lineage>
</organism>
<comment type="cofactor">
    <cofactor evidence="1">
        <name>heme b</name>
        <dbReference type="ChEBI" id="CHEBI:60344"/>
    </cofactor>
</comment>
<dbReference type="PROSITE" id="PS51450">
    <property type="entry name" value="LRR"/>
    <property type="match status" value="2"/>
</dbReference>
<keyword evidence="5" id="KW-0433">Leucine-rich repeat</keyword>
<feature type="signal peptide" evidence="24">
    <location>
        <begin position="1"/>
        <end position="23"/>
    </location>
</feature>
<keyword evidence="9" id="KW-0677">Repeat</keyword>
<evidence type="ECO:0000256" key="10">
    <source>
        <dbReference type="ARBA" id="ARBA00022837"/>
    </source>
</evidence>
<reference evidence="26" key="1">
    <citation type="submission" date="2021-05" db="EMBL/GenBank/DDBJ databases">
        <authorList>
            <person name="Alioto T."/>
            <person name="Alioto T."/>
            <person name="Gomez Garrido J."/>
        </authorList>
    </citation>
    <scope>NUCLEOTIDE SEQUENCE</scope>
</reference>
<keyword evidence="6 22" id="KW-0349">Heme</keyword>
<dbReference type="Pfam" id="PF03098">
    <property type="entry name" value="An_peroxidase"/>
    <property type="match status" value="1"/>
</dbReference>
<dbReference type="FunFam" id="2.60.40.10:FF:000032">
    <property type="entry name" value="palladin isoform X1"/>
    <property type="match status" value="4"/>
</dbReference>
<name>A0A8D8U406_9HEMI</name>
<dbReference type="GO" id="GO:0005615">
    <property type="term" value="C:extracellular space"/>
    <property type="evidence" value="ECO:0007669"/>
    <property type="project" value="TreeGrafter"/>
</dbReference>
<evidence type="ECO:0000256" key="14">
    <source>
        <dbReference type="ARBA" id="ARBA00023180"/>
    </source>
</evidence>
<dbReference type="EMBL" id="HBUF01353196">
    <property type="protein sequence ID" value="CAG6715481.1"/>
    <property type="molecule type" value="Transcribed_RNA"/>
</dbReference>
<feature type="binding site" description="axial binding residue" evidence="22">
    <location>
        <position position="1070"/>
    </location>
    <ligand>
        <name>heme b</name>
        <dbReference type="ChEBI" id="CHEBI:60344"/>
    </ligand>
    <ligandPart>
        <name>Fe</name>
        <dbReference type="ChEBI" id="CHEBI:18248"/>
    </ligandPart>
</feature>
<evidence type="ECO:0000256" key="4">
    <source>
        <dbReference type="ARBA" id="ARBA00022559"/>
    </source>
</evidence>
<dbReference type="InterPro" id="IPR013783">
    <property type="entry name" value="Ig-like_fold"/>
</dbReference>
<evidence type="ECO:0000256" key="16">
    <source>
        <dbReference type="ARBA" id="ARBA00047544"/>
    </source>
</evidence>
<evidence type="ECO:0000256" key="23">
    <source>
        <dbReference type="SAM" id="Coils"/>
    </source>
</evidence>
<dbReference type="InterPro" id="IPR001611">
    <property type="entry name" value="Leu-rich_rpt"/>
</dbReference>
<dbReference type="EMBL" id="HBUF01145999">
    <property type="protein sequence ID" value="CAG6647231.1"/>
    <property type="molecule type" value="Transcribed_RNA"/>
</dbReference>
<evidence type="ECO:0000313" key="26">
    <source>
        <dbReference type="EMBL" id="CAG6697387.1"/>
    </source>
</evidence>
<comment type="similarity">
    <text evidence="21">Belongs to the peroxidase family. XPO subfamily.</text>
</comment>
<evidence type="ECO:0000256" key="11">
    <source>
        <dbReference type="ARBA" id="ARBA00023002"/>
    </source>
</evidence>
<evidence type="ECO:0000256" key="8">
    <source>
        <dbReference type="ARBA" id="ARBA00022729"/>
    </source>
</evidence>
<dbReference type="InterPro" id="IPR003591">
    <property type="entry name" value="Leu-rich_rpt_typical-subtyp"/>
</dbReference>
<dbReference type="EMBL" id="HBUF01333108">
    <property type="protein sequence ID" value="CAG6697383.1"/>
    <property type="molecule type" value="Transcribed_RNA"/>
</dbReference>
<dbReference type="InterPro" id="IPR034824">
    <property type="entry name" value="Peroxidasin_peroxidase"/>
</dbReference>
<dbReference type="InterPro" id="IPR036179">
    <property type="entry name" value="Ig-like_dom_sf"/>
</dbReference>
<dbReference type="Gene3D" id="1.10.640.10">
    <property type="entry name" value="Haem peroxidase domain superfamily, animal type"/>
    <property type="match status" value="1"/>
</dbReference>
<feature type="domain" description="Ig-like" evidence="25">
    <location>
        <begin position="424"/>
        <end position="510"/>
    </location>
</feature>
<dbReference type="EMBL" id="HBUF01333110">
    <property type="protein sequence ID" value="CAG6697387.1"/>
    <property type="molecule type" value="Transcribed_RNA"/>
</dbReference>
<dbReference type="InterPro" id="IPR010255">
    <property type="entry name" value="Haem_peroxidase_sf"/>
</dbReference>
<dbReference type="PROSITE" id="PS50292">
    <property type="entry name" value="PEROXIDASE_3"/>
    <property type="match status" value="1"/>
</dbReference>
<evidence type="ECO:0000256" key="9">
    <source>
        <dbReference type="ARBA" id="ARBA00022737"/>
    </source>
</evidence>
<evidence type="ECO:0000256" key="13">
    <source>
        <dbReference type="ARBA" id="ARBA00023157"/>
    </source>
</evidence>
<dbReference type="CDD" id="cd00096">
    <property type="entry name" value="Ig"/>
    <property type="match status" value="1"/>
</dbReference>
<dbReference type="PRINTS" id="PR00457">
    <property type="entry name" value="ANPEROXIDASE"/>
</dbReference>
<dbReference type="InterPro" id="IPR037120">
    <property type="entry name" value="Haem_peroxidase_sf_animal"/>
</dbReference>
<dbReference type="PROSITE" id="PS50835">
    <property type="entry name" value="IG_LIKE"/>
    <property type="match status" value="4"/>
</dbReference>
<dbReference type="SMART" id="SM00409">
    <property type="entry name" value="IG"/>
    <property type="match status" value="4"/>
</dbReference>
<comment type="catalytic activity">
    <reaction evidence="16">
        <text>bromide + H2O2 = hypobromite + H2O</text>
        <dbReference type="Rhea" id="RHEA:66016"/>
        <dbReference type="ChEBI" id="CHEBI:15377"/>
        <dbReference type="ChEBI" id="CHEBI:15858"/>
        <dbReference type="ChEBI" id="CHEBI:16240"/>
        <dbReference type="ChEBI" id="CHEBI:29250"/>
    </reaction>
    <physiologicalReaction direction="left-to-right" evidence="16">
        <dbReference type="Rhea" id="RHEA:66017"/>
    </physiologicalReaction>
</comment>
<feature type="coiled-coil region" evidence="23">
    <location>
        <begin position="1334"/>
        <end position="1368"/>
    </location>
</feature>
<dbReference type="GO" id="GO:0006979">
    <property type="term" value="P:response to oxidative stress"/>
    <property type="evidence" value="ECO:0007669"/>
    <property type="project" value="InterPro"/>
</dbReference>
<evidence type="ECO:0000256" key="6">
    <source>
        <dbReference type="ARBA" id="ARBA00022617"/>
    </source>
</evidence>
<evidence type="ECO:0000256" key="12">
    <source>
        <dbReference type="ARBA" id="ARBA00023004"/>
    </source>
</evidence>
<comment type="catalytic activity">
    <reaction evidence="18">
        <text>L-lysyl-[collagen] + L-methionyl-[collagen] + hypobromite = [collagen]-L-lysyl-N-S-L-methionyl-[collagen] + bromide + H2O + H(+)</text>
        <dbReference type="Rhea" id="RHEA:66024"/>
        <dbReference type="Rhea" id="RHEA-COMP:12751"/>
        <dbReference type="Rhea" id="RHEA-COMP:16949"/>
        <dbReference type="Rhea" id="RHEA-COMP:16951"/>
        <dbReference type="ChEBI" id="CHEBI:15377"/>
        <dbReference type="ChEBI" id="CHEBI:15378"/>
        <dbReference type="ChEBI" id="CHEBI:15858"/>
        <dbReference type="ChEBI" id="CHEBI:16044"/>
        <dbReference type="ChEBI" id="CHEBI:29250"/>
        <dbReference type="ChEBI" id="CHEBI:29969"/>
        <dbReference type="ChEBI" id="CHEBI:166867"/>
    </reaction>
    <physiologicalReaction direction="left-to-right" evidence="18">
        <dbReference type="Rhea" id="RHEA:66025"/>
    </physiologicalReaction>
</comment>
<dbReference type="SUPFAM" id="SSF52058">
    <property type="entry name" value="L domain-like"/>
    <property type="match status" value="1"/>
</dbReference>
<keyword evidence="14" id="KW-0325">Glycoprotein</keyword>
<dbReference type="InterPro" id="IPR003598">
    <property type="entry name" value="Ig_sub2"/>
</dbReference>
<comment type="catalytic activity">
    <reaction evidence="17">
        <text>L-lysyl-[collagen] + L-methionyl-[collagen] + H2O2 = [collagen]-L-lysyl-N-S-L-methionyl-[collagen] + 2 H2O + H(+)</text>
        <dbReference type="Rhea" id="RHEA:66020"/>
        <dbReference type="Rhea" id="RHEA-COMP:12751"/>
        <dbReference type="Rhea" id="RHEA-COMP:16949"/>
        <dbReference type="Rhea" id="RHEA-COMP:16951"/>
        <dbReference type="ChEBI" id="CHEBI:15377"/>
        <dbReference type="ChEBI" id="CHEBI:15378"/>
        <dbReference type="ChEBI" id="CHEBI:16044"/>
        <dbReference type="ChEBI" id="CHEBI:16240"/>
        <dbReference type="ChEBI" id="CHEBI:29969"/>
        <dbReference type="ChEBI" id="CHEBI:166867"/>
    </reaction>
    <physiologicalReaction direction="left-to-right" evidence="17">
        <dbReference type="Rhea" id="RHEA:66021"/>
    </physiologicalReaction>
</comment>
<dbReference type="SMART" id="SM00082">
    <property type="entry name" value="LRRCT"/>
    <property type="match status" value="1"/>
</dbReference>
<dbReference type="SMART" id="SM00365">
    <property type="entry name" value="LRR_SD22"/>
    <property type="match status" value="4"/>
</dbReference>
<dbReference type="GO" id="GO:0020037">
    <property type="term" value="F:heme binding"/>
    <property type="evidence" value="ECO:0007669"/>
    <property type="project" value="InterPro"/>
</dbReference>
<dbReference type="EMBL" id="HBUF01353197">
    <property type="protein sequence ID" value="CAG6715483.1"/>
    <property type="molecule type" value="Transcribed_RNA"/>
</dbReference>
<dbReference type="EMBL" id="HBUF01146000">
    <property type="protein sequence ID" value="CAG6647233.1"/>
    <property type="molecule type" value="Transcribed_RNA"/>
</dbReference>
<dbReference type="SMART" id="SM00369">
    <property type="entry name" value="LRR_TYP"/>
    <property type="match status" value="5"/>
</dbReference>
<dbReference type="GO" id="GO:0046872">
    <property type="term" value="F:metal ion binding"/>
    <property type="evidence" value="ECO:0007669"/>
    <property type="project" value="UniProtKB-KW"/>
</dbReference>
<evidence type="ECO:0000256" key="22">
    <source>
        <dbReference type="PIRSR" id="PIRSR619791-2"/>
    </source>
</evidence>
<keyword evidence="15" id="KW-0393">Immunoglobulin domain</keyword>
<dbReference type="InterPro" id="IPR007110">
    <property type="entry name" value="Ig-like_dom"/>
</dbReference>
<keyword evidence="10" id="KW-0106">Calcium</keyword>
<evidence type="ECO:0000256" key="15">
    <source>
        <dbReference type="ARBA" id="ARBA00023319"/>
    </source>
</evidence>
<keyword evidence="11" id="KW-0560">Oxidoreductase</keyword>
<dbReference type="SUPFAM" id="SSF48113">
    <property type="entry name" value="Heme-dependent peroxidases"/>
    <property type="match status" value="1"/>
</dbReference>
<keyword evidence="8 24" id="KW-0732">Signal</keyword>
<evidence type="ECO:0000256" key="19">
    <source>
        <dbReference type="ARBA" id="ARBA00048887"/>
    </source>
</evidence>
<dbReference type="EMBL" id="HBUF01146001">
    <property type="protein sequence ID" value="CAG6647234.1"/>
    <property type="molecule type" value="Transcribed_RNA"/>
</dbReference>
<evidence type="ECO:0000256" key="2">
    <source>
        <dbReference type="ARBA" id="ARBA00004613"/>
    </source>
</evidence>
<keyword evidence="12 22" id="KW-0408">Iron</keyword>
<dbReference type="GO" id="GO:0071944">
    <property type="term" value="C:cell periphery"/>
    <property type="evidence" value="ECO:0007669"/>
    <property type="project" value="UniProtKB-ARBA"/>
</dbReference>
<feature type="domain" description="Ig-like" evidence="25">
    <location>
        <begin position="517"/>
        <end position="602"/>
    </location>
</feature>
<dbReference type="EMBL" id="HBUF01353198">
    <property type="protein sequence ID" value="CAG6715484.1"/>
    <property type="molecule type" value="Transcribed_RNA"/>
</dbReference>
<dbReference type="InterPro" id="IPR003599">
    <property type="entry name" value="Ig_sub"/>
</dbReference>
<evidence type="ECO:0000256" key="17">
    <source>
        <dbReference type="ARBA" id="ARBA00047610"/>
    </source>
</evidence>
<dbReference type="Pfam" id="PF07679">
    <property type="entry name" value="I-set"/>
    <property type="match status" value="4"/>
</dbReference>
<dbReference type="FunFam" id="1.10.640.10:FF:000001">
    <property type="entry name" value="Peroxidasin homolog"/>
    <property type="match status" value="1"/>
</dbReference>
<evidence type="ECO:0000256" key="1">
    <source>
        <dbReference type="ARBA" id="ARBA00001970"/>
    </source>
</evidence>
<feature type="domain" description="Ig-like" evidence="25">
    <location>
        <begin position="327"/>
        <end position="419"/>
    </location>
</feature>
<evidence type="ECO:0000256" key="20">
    <source>
        <dbReference type="ARBA" id="ARBA00049501"/>
    </source>
</evidence>
<proteinExistence type="inferred from homology"/>
<evidence type="ECO:0000256" key="5">
    <source>
        <dbReference type="ARBA" id="ARBA00022614"/>
    </source>
</evidence>
<evidence type="ECO:0000256" key="18">
    <source>
        <dbReference type="ARBA" id="ARBA00048396"/>
    </source>
</evidence>
<dbReference type="CDD" id="cd09826">
    <property type="entry name" value="peroxidasin_like"/>
    <property type="match status" value="1"/>
</dbReference>
<dbReference type="EMBL" id="HBUF01353199">
    <property type="protein sequence ID" value="CAG6715485.1"/>
    <property type="molecule type" value="Transcribed_RNA"/>
</dbReference>
<dbReference type="Gene3D" id="3.80.10.10">
    <property type="entry name" value="Ribonuclease Inhibitor"/>
    <property type="match status" value="1"/>
</dbReference>
<keyword evidence="3" id="KW-0964">Secreted</keyword>
<keyword evidence="13" id="KW-1015">Disulfide bond</keyword>
<comment type="catalytic activity">
    <reaction evidence="19">
        <text>L-tyrosyl-[protein] + bromide + H2O2 + H(+) = 3-bromo-L-tyrosyl-[protein] + 2 H2O</text>
        <dbReference type="Rhea" id="RHEA:69360"/>
        <dbReference type="Rhea" id="RHEA-COMP:10136"/>
        <dbReference type="Rhea" id="RHEA-COMP:17686"/>
        <dbReference type="ChEBI" id="CHEBI:15377"/>
        <dbReference type="ChEBI" id="CHEBI:15378"/>
        <dbReference type="ChEBI" id="CHEBI:15858"/>
        <dbReference type="ChEBI" id="CHEBI:16240"/>
        <dbReference type="ChEBI" id="CHEBI:46858"/>
        <dbReference type="ChEBI" id="CHEBI:183512"/>
    </reaction>
    <physiologicalReaction direction="left-to-right" evidence="19">
        <dbReference type="Rhea" id="RHEA:69361"/>
    </physiologicalReaction>
</comment>
<dbReference type="InterPro" id="IPR000483">
    <property type="entry name" value="Cys-rich_flank_reg_C"/>
</dbReference>
<evidence type="ECO:0000256" key="3">
    <source>
        <dbReference type="ARBA" id="ARBA00022525"/>
    </source>
</evidence>
<dbReference type="InterPro" id="IPR019791">
    <property type="entry name" value="Haem_peroxidase_animal"/>
</dbReference>
<dbReference type="SMART" id="SM00408">
    <property type="entry name" value="IGc2"/>
    <property type="match status" value="4"/>
</dbReference>
<dbReference type="EMBL" id="HBUF01630291">
    <property type="protein sequence ID" value="CAG6783070.1"/>
    <property type="molecule type" value="Transcribed_RNA"/>
</dbReference>
<evidence type="ECO:0000256" key="24">
    <source>
        <dbReference type="SAM" id="SignalP"/>
    </source>
</evidence>
<feature type="chain" id="PRO_5036428717" evidence="24">
    <location>
        <begin position="24"/>
        <end position="1419"/>
    </location>
</feature>
<dbReference type="SUPFAM" id="SSF48726">
    <property type="entry name" value="Immunoglobulin"/>
    <property type="match status" value="4"/>
</dbReference>
<evidence type="ECO:0000256" key="7">
    <source>
        <dbReference type="ARBA" id="ARBA00022723"/>
    </source>
</evidence>
<dbReference type="EMBL" id="HBUF01630290">
    <property type="protein sequence ID" value="CAG6783067.1"/>
    <property type="molecule type" value="Transcribed_RNA"/>
</dbReference>
<sequence>MTLIPRSVVHFALIAVCVFSTAAETQCPFRCICFRTTVRCMFQHLEYVPQVTNDTTILDLRFNKIKEIPPDILSNLKHLNTLLLNNNQIQRLENGVFKGLTELKYLYLYKNKIAEIGPKVFENLPKLEQLYLHHNRLENIEKGVFSNLENLDRLFLQDNKLRSIAPGSFQGLHKLSRLRLDSNALVCDCQMMWLSKMLQEKLDNSQFTATCQFPSNMEGKSLANMNDLDLHCVKPHIIEEPQDVEVTIGEMAFFTCKAEGNPRPEIVWMRDNNEINMEDQRFQMTSDGLMIHNMEPQDEGVYECMAKSPMGEAKSQPARAMFDKSKAKLRLISTSGDVTTTMGGDVKLECQFEGYPAPSISWRKDDIVILNDEHLHVKTDERGTQTELVISNIRREYGGRYSCVAGNPAGVYRGDLNVIVNASPIFIERPVSDTYPTGSISRITCLVEGHPQPQMTWFHDGNSIDSDDHITYEKDGFVLVLNGVRESDAGVYNCVAQNSEGSAESVAMIRINGHRTPRLLVKPFDMTATAGSSVEMPCKPDGEPLPRVTWTKDDVDLVEDKTHKIHRTGSLRLYNIGPQDSGLYRCTATNILGEDFASGFLTVIGGEHSSSGGIPDDTIRSAAKQASREVDAAVNATIHNLFGYHSNEKNPHDHGSLMKLLRFPDESARSVARAADVYERTLAHIRKHVQAGLKMNLTEGFNYQEVLSPRQIELIANLSGCMEHQLMVNCSDLHFHTNYRTIDGTCNNLQHPMWGASLIGFRRILKPIYENGFSTPIGWTKGLKYYGFEKPPARIVSNELISTESITPDPVITHMVMQWGQFLDHDLDHAIPATSLESWEGIDCKKSCAFSPPCFPMEVPPNDPRVRKRRCIDFIRSSSICGSGMTSVFWDTVQPREQVNQLTAYIDGSQVYGYTEERSRVLRDIRNDNGFLRQGILSAANKPYLPIAGATEVDCRRDPTESNIGCLLAGDIRANEQVGLLAMQTLWMREHNRMAKELRDINPHWDGETLFHETRKIIGAMMQHITYSHWLPLILGPEGMRELGEYKGYNPNIAADISNVFATVALRFGHTLINPILTRLDANYSTIPEGDLPLGKAFFSPWRLVDEGGIDPLMRGFMTSPAKRKKPMENLNKELTEKLFTSFHAVSLDLAAMNIQRGRDHGLPEYNAWREQCGLARANTMEDLAKEITDSSVREKLQKLYGHPGNIDPFVGAILEDQVDGGRVGPTMRCLLVEQFRRIRDGDRFWYENPSTFKPAQLTQIKQASLGRVLCDSGDHIGEVSPNVFQLPRLQTPSFIPCSEVPSLELRFWYECEGADCENDEEIDLRARQALSLVNITEERLEGLETVVQDLQKSIKQLRKKLRHIETGNGTVSTTSCLDETGGVRQHRTVWTRRNDACVTCECKNGKINCNKQIPCLKH</sequence>
<comment type="subcellular location">
    <subcellularLocation>
        <location evidence="2">Secreted</location>
    </subcellularLocation>
</comment>
<dbReference type="EMBL" id="HBUF01333109">
    <property type="protein sequence ID" value="CAG6697385.1"/>
    <property type="molecule type" value="Transcribed_RNA"/>
</dbReference>
<dbReference type="InterPro" id="IPR013098">
    <property type="entry name" value="Ig_I-set"/>
</dbReference>
<dbReference type="EMBL" id="HBUF01630292">
    <property type="protein sequence ID" value="CAG6783072.1"/>
    <property type="molecule type" value="Transcribed_RNA"/>
</dbReference>
<dbReference type="GO" id="GO:0004601">
    <property type="term" value="F:peroxidase activity"/>
    <property type="evidence" value="ECO:0007669"/>
    <property type="project" value="UniProtKB-KW"/>
</dbReference>